<dbReference type="InterPro" id="IPR041642">
    <property type="entry name" value="KstR_C"/>
</dbReference>
<dbReference type="InterPro" id="IPR009057">
    <property type="entry name" value="Homeodomain-like_sf"/>
</dbReference>
<keyword evidence="5" id="KW-1185">Reference proteome</keyword>
<comment type="caution">
    <text evidence="4">The sequence shown here is derived from an EMBL/GenBank/DDBJ whole genome shotgun (WGS) entry which is preliminary data.</text>
</comment>
<protein>
    <submittedName>
        <fullName evidence="4">TetR family transcriptional regulator</fullName>
    </submittedName>
</protein>
<reference evidence="5" key="1">
    <citation type="journal article" date="2019" name="Int. J. Syst. Evol. Microbiol.">
        <title>The Global Catalogue of Microorganisms (GCM) 10K type strain sequencing project: providing services to taxonomists for standard genome sequencing and annotation.</title>
        <authorList>
            <consortium name="The Broad Institute Genomics Platform"/>
            <consortium name="The Broad Institute Genome Sequencing Center for Infectious Disease"/>
            <person name="Wu L."/>
            <person name="Ma J."/>
        </authorList>
    </citation>
    <scope>NUCLEOTIDE SEQUENCE [LARGE SCALE GENOMIC DNA]</scope>
    <source>
        <strain evidence="5">CGMCC 4.7330</strain>
    </source>
</reference>
<name>A0ABV8DN94_9NOCA</name>
<evidence type="ECO:0000256" key="1">
    <source>
        <dbReference type="ARBA" id="ARBA00023125"/>
    </source>
</evidence>
<dbReference type="Proteomes" id="UP001595696">
    <property type="component" value="Unassembled WGS sequence"/>
</dbReference>
<dbReference type="Pfam" id="PF17925">
    <property type="entry name" value="TetR_C_20"/>
    <property type="match status" value="1"/>
</dbReference>
<dbReference type="InterPro" id="IPR001647">
    <property type="entry name" value="HTH_TetR"/>
</dbReference>
<dbReference type="Pfam" id="PF00440">
    <property type="entry name" value="TetR_N"/>
    <property type="match status" value="1"/>
</dbReference>
<dbReference type="EMBL" id="JBHSAX010000004">
    <property type="protein sequence ID" value="MFC3961112.1"/>
    <property type="molecule type" value="Genomic_DNA"/>
</dbReference>
<dbReference type="PANTHER" id="PTHR30055:SF242">
    <property type="entry name" value="HTH-TYPE TRANSCRIPTIONAL REPRESSOR KSTR"/>
    <property type="match status" value="1"/>
</dbReference>
<evidence type="ECO:0000256" key="2">
    <source>
        <dbReference type="PROSITE-ProRule" id="PRU00335"/>
    </source>
</evidence>
<feature type="domain" description="HTH tetR-type" evidence="3">
    <location>
        <begin position="7"/>
        <end position="67"/>
    </location>
</feature>
<dbReference type="InterPro" id="IPR050109">
    <property type="entry name" value="HTH-type_TetR-like_transc_reg"/>
</dbReference>
<feature type="DNA-binding region" description="H-T-H motif" evidence="2">
    <location>
        <begin position="30"/>
        <end position="49"/>
    </location>
</feature>
<dbReference type="RefSeq" id="WP_378610884.1">
    <property type="nucleotide sequence ID" value="NZ_JBHSAX010000004.1"/>
</dbReference>
<evidence type="ECO:0000313" key="4">
    <source>
        <dbReference type="EMBL" id="MFC3961112.1"/>
    </source>
</evidence>
<dbReference type="Gene3D" id="1.10.357.10">
    <property type="entry name" value="Tetracycline Repressor, domain 2"/>
    <property type="match status" value="1"/>
</dbReference>
<dbReference type="PROSITE" id="PS50977">
    <property type="entry name" value="HTH_TETR_2"/>
    <property type="match status" value="1"/>
</dbReference>
<organism evidence="4 5">
    <name type="scientific">Nocardia jiangsuensis</name>
    <dbReference type="NCBI Taxonomy" id="1691563"/>
    <lineage>
        <taxon>Bacteria</taxon>
        <taxon>Bacillati</taxon>
        <taxon>Actinomycetota</taxon>
        <taxon>Actinomycetes</taxon>
        <taxon>Mycobacteriales</taxon>
        <taxon>Nocardiaceae</taxon>
        <taxon>Nocardia</taxon>
    </lineage>
</organism>
<dbReference type="PANTHER" id="PTHR30055">
    <property type="entry name" value="HTH-TYPE TRANSCRIPTIONAL REGULATOR RUTR"/>
    <property type="match status" value="1"/>
</dbReference>
<sequence length="197" mass="21773">MARGQDTEAQRQIVAVVLELLQTDGFDAVQLRVVAKRAHVSLTTVYKLFATRDELIVRAIKQWMADEAYAELEPAPPDETTRDSLMRVLRCVFEPWERQPRMLEAYHYARQGPCGQLLDEQGLTVLVPLVADVIQHLEPGYLEDLVVILGNVVLSLIGGFATGAVEISTILPTLERVVYRLTADNAAEAAGRPAHAG</sequence>
<proteinExistence type="predicted"/>
<evidence type="ECO:0000259" key="3">
    <source>
        <dbReference type="PROSITE" id="PS50977"/>
    </source>
</evidence>
<gene>
    <name evidence="4" type="ORF">ACFO0B_03830</name>
</gene>
<evidence type="ECO:0000313" key="5">
    <source>
        <dbReference type="Proteomes" id="UP001595696"/>
    </source>
</evidence>
<dbReference type="SUPFAM" id="SSF46689">
    <property type="entry name" value="Homeodomain-like"/>
    <property type="match status" value="1"/>
</dbReference>
<keyword evidence="1 2" id="KW-0238">DNA-binding</keyword>
<accession>A0ABV8DN94</accession>